<evidence type="ECO:0000256" key="5">
    <source>
        <dbReference type="ARBA" id="ARBA00022912"/>
    </source>
</evidence>
<dbReference type="EC" id="3.1.3.16" evidence="9"/>
<comment type="similarity">
    <text evidence="2 9">Belongs to the SSU72 phosphatase family.</text>
</comment>
<dbReference type="GO" id="GO:0031124">
    <property type="term" value="P:mRNA 3'-end processing"/>
    <property type="evidence" value="ECO:0007669"/>
    <property type="project" value="UniProtKB-ARBA"/>
</dbReference>
<evidence type="ECO:0000256" key="2">
    <source>
        <dbReference type="ARBA" id="ARBA00008978"/>
    </source>
</evidence>
<evidence type="ECO:0000313" key="10">
    <source>
        <dbReference type="EMBL" id="KAG0015675.1"/>
    </source>
</evidence>
<comment type="function">
    <text evidence="9">Processively dephosphorylates Ser-5 of the heptad repeats YSPTSPS in the C-terminal domain of the largest RNA polymerase II subunit (RPB1).</text>
</comment>
<comment type="catalytic activity">
    <reaction evidence="8 9">
        <text>O-phospho-L-threonyl-[protein] + H2O = L-threonyl-[protein] + phosphate</text>
        <dbReference type="Rhea" id="RHEA:47004"/>
        <dbReference type="Rhea" id="RHEA-COMP:11060"/>
        <dbReference type="Rhea" id="RHEA-COMP:11605"/>
        <dbReference type="ChEBI" id="CHEBI:15377"/>
        <dbReference type="ChEBI" id="CHEBI:30013"/>
        <dbReference type="ChEBI" id="CHEBI:43474"/>
        <dbReference type="ChEBI" id="CHEBI:61977"/>
        <dbReference type="EC" id="3.1.3.16"/>
    </reaction>
</comment>
<comment type="subcellular location">
    <subcellularLocation>
        <location evidence="1 9">Nucleus</location>
    </subcellularLocation>
</comment>
<comment type="subunit">
    <text evidence="9">Component of the cleavage and polyadenylation factor (CPF) complex.</text>
</comment>
<evidence type="ECO:0000256" key="6">
    <source>
        <dbReference type="ARBA" id="ARBA00023242"/>
    </source>
</evidence>
<gene>
    <name evidence="10" type="primary">SSU72</name>
    <name evidence="10" type="ORF">BGZ80_009715</name>
</gene>
<protein>
    <recommendedName>
        <fullName evidence="9">RNA polymerase II subunit A C-terminal domain phosphatase SSU72</fullName>
        <shortName evidence="9">CTD phosphatase SSU72</shortName>
        <ecNumber evidence="9">3.1.3.16</ecNumber>
    </recommendedName>
</protein>
<comment type="function">
    <text evidence="9">Component of the cleavage and polyadenylation factor (CPF) complex, which plays a key role in polyadenylation-dependent pre-mRNA 3'-end formation and cooperates with cleavage factors including the CFIA complex and NAB4/CFIB. SSU72 is required for 3'-end formation of snoRNAs.</text>
</comment>
<accession>A0A9P6MX63</accession>
<comment type="caution">
    <text evidence="10">The sequence shown here is derived from an EMBL/GenBank/DDBJ whole genome shotgun (WGS) entry which is preliminary data.</text>
</comment>
<evidence type="ECO:0000256" key="9">
    <source>
        <dbReference type="RuleBase" id="RU369031"/>
    </source>
</evidence>
<dbReference type="EMBL" id="JAAAID010000606">
    <property type="protein sequence ID" value="KAG0015675.1"/>
    <property type="molecule type" value="Genomic_DNA"/>
</dbReference>
<dbReference type="GO" id="GO:0005847">
    <property type="term" value="C:mRNA cleavage and polyadenylation specificity factor complex"/>
    <property type="evidence" value="ECO:0007669"/>
    <property type="project" value="UniProtKB-ARBA"/>
</dbReference>
<evidence type="ECO:0000256" key="3">
    <source>
        <dbReference type="ARBA" id="ARBA00022664"/>
    </source>
</evidence>
<keyword evidence="11" id="KW-1185">Reference proteome</keyword>
<proteinExistence type="inferred from homology"/>
<dbReference type="OrthoDB" id="57957at2759"/>
<name>A0A9P6MX63_9FUNG</name>
<keyword evidence="3 9" id="KW-0507">mRNA processing</keyword>
<dbReference type="Proteomes" id="UP000703661">
    <property type="component" value="Unassembled WGS sequence"/>
</dbReference>
<evidence type="ECO:0000256" key="4">
    <source>
        <dbReference type="ARBA" id="ARBA00022801"/>
    </source>
</evidence>
<dbReference type="FunFam" id="3.40.50.2300:FF:000039">
    <property type="entry name" value="RNA polymerase II subunit A C-terminal domain phosphatase"/>
    <property type="match status" value="1"/>
</dbReference>
<dbReference type="PANTHER" id="PTHR20383">
    <property type="entry name" value="RNA POLYMERASE II SUBUNIT A C-TERMINAL DOMAIN PHOSPHATASE"/>
    <property type="match status" value="1"/>
</dbReference>
<comment type="catalytic activity">
    <reaction evidence="7 9">
        <text>O-phospho-L-seryl-[protein] + H2O = L-seryl-[protein] + phosphate</text>
        <dbReference type="Rhea" id="RHEA:20629"/>
        <dbReference type="Rhea" id="RHEA-COMP:9863"/>
        <dbReference type="Rhea" id="RHEA-COMP:11604"/>
        <dbReference type="ChEBI" id="CHEBI:15377"/>
        <dbReference type="ChEBI" id="CHEBI:29999"/>
        <dbReference type="ChEBI" id="CHEBI:43474"/>
        <dbReference type="ChEBI" id="CHEBI:83421"/>
        <dbReference type="EC" id="3.1.3.16"/>
    </reaction>
</comment>
<dbReference type="Gene3D" id="3.40.50.2300">
    <property type="match status" value="2"/>
</dbReference>
<sequence length="191" mass="21886">MVRFAVICASNQNRSMEAHNVLLKNGFTVSSYGTGTMVRLPGPTIDKPNIYNFGTPYNEVYQELKGKDTALYQSNGLLLMLDRNRKIKNSPERFQESKEEFDVIITCEERCFDAVCEDLIVRGESHSNPVHVINVEIKDNYEEAMVGGRMILHLAKDIEQARDLDQEIQPILDRFQQRYPNAPVLHSVSFF</sequence>
<evidence type="ECO:0000256" key="1">
    <source>
        <dbReference type="ARBA" id="ARBA00004123"/>
    </source>
</evidence>
<evidence type="ECO:0000256" key="8">
    <source>
        <dbReference type="ARBA" id="ARBA00048336"/>
    </source>
</evidence>
<reference evidence="10" key="1">
    <citation type="journal article" date="2020" name="Fungal Divers.">
        <title>Resolving the Mortierellaceae phylogeny through synthesis of multi-gene phylogenetics and phylogenomics.</title>
        <authorList>
            <person name="Vandepol N."/>
            <person name="Liber J."/>
            <person name="Desiro A."/>
            <person name="Na H."/>
            <person name="Kennedy M."/>
            <person name="Barry K."/>
            <person name="Grigoriev I.V."/>
            <person name="Miller A.N."/>
            <person name="O'Donnell K."/>
            <person name="Stajich J.E."/>
            <person name="Bonito G."/>
        </authorList>
    </citation>
    <scope>NUCLEOTIDE SEQUENCE</scope>
    <source>
        <strain evidence="10">NRRL 2769</strain>
    </source>
</reference>
<evidence type="ECO:0000256" key="7">
    <source>
        <dbReference type="ARBA" id="ARBA00047761"/>
    </source>
</evidence>
<dbReference type="InterPro" id="IPR006811">
    <property type="entry name" value="RNA_pol_II_suA"/>
</dbReference>
<dbReference type="Pfam" id="PF04722">
    <property type="entry name" value="Ssu72"/>
    <property type="match status" value="1"/>
</dbReference>
<dbReference type="GO" id="GO:0008420">
    <property type="term" value="F:RNA polymerase II CTD heptapeptide repeat phosphatase activity"/>
    <property type="evidence" value="ECO:0007669"/>
    <property type="project" value="UniProtKB-ARBA"/>
</dbReference>
<organism evidence="10 11">
    <name type="scientific">Entomortierella chlamydospora</name>
    <dbReference type="NCBI Taxonomy" id="101097"/>
    <lineage>
        <taxon>Eukaryota</taxon>
        <taxon>Fungi</taxon>
        <taxon>Fungi incertae sedis</taxon>
        <taxon>Mucoromycota</taxon>
        <taxon>Mortierellomycotina</taxon>
        <taxon>Mortierellomycetes</taxon>
        <taxon>Mortierellales</taxon>
        <taxon>Mortierellaceae</taxon>
        <taxon>Entomortierella</taxon>
    </lineage>
</organism>
<evidence type="ECO:0000313" key="11">
    <source>
        <dbReference type="Proteomes" id="UP000703661"/>
    </source>
</evidence>
<keyword evidence="5 9" id="KW-0904">Protein phosphatase</keyword>
<dbReference type="AlphaFoldDB" id="A0A9P6MX63"/>
<keyword evidence="4 9" id="KW-0378">Hydrolase</keyword>
<keyword evidence="6 9" id="KW-0539">Nucleus</keyword>